<dbReference type="EMBL" id="JACGCZ010000018">
    <property type="protein sequence ID" value="MBA6143284.1"/>
    <property type="molecule type" value="Genomic_DNA"/>
</dbReference>
<evidence type="ECO:0000313" key="2">
    <source>
        <dbReference type="EMBL" id="MBA6148247.1"/>
    </source>
</evidence>
<dbReference type="Proteomes" id="UP000590738">
    <property type="component" value="Unassembled WGS sequence"/>
</dbReference>
<protein>
    <submittedName>
        <fullName evidence="1">Uncharacterized protein</fullName>
    </submittedName>
</protein>
<dbReference type="RefSeq" id="WP_155273767.1">
    <property type="nucleotide sequence ID" value="NZ_BQHP01000060.1"/>
</dbReference>
<evidence type="ECO:0000313" key="5">
    <source>
        <dbReference type="Proteomes" id="UP000577346"/>
    </source>
</evidence>
<accession>A0A7W2LLW3</accession>
<evidence type="ECO:0000313" key="7">
    <source>
        <dbReference type="Proteomes" id="UP001160152"/>
    </source>
</evidence>
<evidence type="ECO:0000313" key="8">
    <source>
        <dbReference type="Proteomes" id="UP001375228"/>
    </source>
</evidence>
<reference evidence="5 6" key="1">
    <citation type="submission" date="2020-07" db="EMBL/GenBank/DDBJ databases">
        <title>Diversity of carbapenemase encoding genes among Pseudomonas putida group clinical isolates in a tertiary Brazilian hospital.</title>
        <authorList>
            <person name="Alberto-Lei F."/>
            <person name="Nodari C.S."/>
            <person name="Streling A.P."/>
            <person name="Paulino J.T."/>
            <person name="Bessa-Neto F.O."/>
            <person name="Cayo R."/>
            <person name="Gales A.C."/>
        </authorList>
    </citation>
    <scope>NUCLEOTIDE SEQUENCE [LARGE SCALE GENOMIC DNA]</scope>
    <source>
        <strain evidence="2 5">11213</strain>
        <strain evidence="1 6">12273</strain>
    </source>
</reference>
<name>A0A7W2LLW3_9PSED</name>
<organism evidence="1 6">
    <name type="scientific">Pseudomonas juntendi</name>
    <dbReference type="NCBI Taxonomy" id="2666183"/>
    <lineage>
        <taxon>Bacteria</taxon>
        <taxon>Pseudomonadati</taxon>
        <taxon>Pseudomonadota</taxon>
        <taxon>Gammaproteobacteria</taxon>
        <taxon>Pseudomonadales</taxon>
        <taxon>Pseudomonadaceae</taxon>
        <taxon>Pseudomonas</taxon>
    </lineage>
</organism>
<evidence type="ECO:0000313" key="3">
    <source>
        <dbReference type="EMBL" id="MDH0758429.1"/>
    </source>
</evidence>
<gene>
    <name evidence="1" type="ORF">H4B97_12560</name>
    <name evidence="2" type="ORF">H4C15_12120</name>
    <name evidence="3" type="ORF">N5C70_17190</name>
    <name evidence="4" type="ORF">V9385_07870</name>
</gene>
<keyword evidence="8" id="KW-1185">Reference proteome</keyword>
<dbReference type="AlphaFoldDB" id="A0A7W2LLW3"/>
<reference evidence="4 8" key="3">
    <citation type="submission" date="2024-03" db="EMBL/GenBank/DDBJ databases">
        <title>Pseudomonas juntendi.</title>
        <authorList>
            <person name="Liu Y."/>
        </authorList>
    </citation>
    <scope>NUCLEOTIDE SEQUENCE [LARGE SCALE GENOMIC DNA]</scope>
    <source>
        <strain evidence="4 8">L4046hy</strain>
    </source>
</reference>
<dbReference type="EMBL" id="JAOCBV010000001">
    <property type="protein sequence ID" value="MDH0758429.1"/>
    <property type="molecule type" value="Genomic_DNA"/>
</dbReference>
<dbReference type="EMBL" id="CP146691">
    <property type="protein sequence ID" value="WWY22505.1"/>
    <property type="molecule type" value="Genomic_DNA"/>
</dbReference>
<reference evidence="3 7" key="2">
    <citation type="submission" date="2022-09" db="EMBL/GenBank/DDBJ databases">
        <title>Intensive care unit water sources are persistently colonized with multi-drug resistant bacteria and are the site of extensive horizontal gene transfer of antibiotic resistance genes.</title>
        <authorList>
            <person name="Diorio-Toth L."/>
        </authorList>
    </citation>
    <scope>NUCLEOTIDE SEQUENCE [LARGE SCALE GENOMIC DNA]</scope>
    <source>
        <strain evidence="3 7">GD03901</strain>
    </source>
</reference>
<evidence type="ECO:0000313" key="4">
    <source>
        <dbReference type="EMBL" id="WWY22505.1"/>
    </source>
</evidence>
<evidence type="ECO:0000313" key="1">
    <source>
        <dbReference type="EMBL" id="MBA6143284.1"/>
    </source>
</evidence>
<dbReference type="EMBL" id="JACGDA010000021">
    <property type="protein sequence ID" value="MBA6148247.1"/>
    <property type="molecule type" value="Genomic_DNA"/>
</dbReference>
<dbReference type="Proteomes" id="UP001375228">
    <property type="component" value="Chromosome"/>
</dbReference>
<evidence type="ECO:0000313" key="6">
    <source>
        <dbReference type="Proteomes" id="UP000590738"/>
    </source>
</evidence>
<sequence length="110" mass="11827">MNEVTCIVFICDGIGPTALVAQRNGQGGYLGFLDLRCRRGGSTRRDQECAVRKGVTGKTRRTVYPCKRAGVNALHPFLGKKRSDPVVWAFKGGVIGVHGASICCFVSQAL</sequence>
<dbReference type="Proteomes" id="UP000577346">
    <property type="component" value="Unassembled WGS sequence"/>
</dbReference>
<dbReference type="Proteomes" id="UP001160152">
    <property type="component" value="Unassembled WGS sequence"/>
</dbReference>
<proteinExistence type="predicted"/>